<dbReference type="AlphaFoldDB" id="A0A1S2FV57"/>
<dbReference type="GO" id="GO:0120147">
    <property type="term" value="F:formylglycine-generating oxidase activity"/>
    <property type="evidence" value="ECO:0007669"/>
    <property type="project" value="TreeGrafter"/>
</dbReference>
<evidence type="ECO:0000313" key="3">
    <source>
        <dbReference type="Proteomes" id="UP000179937"/>
    </source>
</evidence>
<name>A0A1S2FV57_ACIBA</name>
<dbReference type="PANTHER" id="PTHR23150:SF19">
    <property type="entry name" value="FORMYLGLYCINE-GENERATING ENZYME"/>
    <property type="match status" value="1"/>
</dbReference>
<dbReference type="Proteomes" id="UP000179937">
    <property type="component" value="Unassembled WGS sequence"/>
</dbReference>
<dbReference type="PANTHER" id="PTHR23150">
    <property type="entry name" value="SULFATASE MODIFYING FACTOR 1, 2"/>
    <property type="match status" value="1"/>
</dbReference>
<reference evidence="2 3" key="1">
    <citation type="submission" date="2016-05" db="EMBL/GenBank/DDBJ databases">
        <title>The evolution of Acinetobacter baumannii in vivo.</title>
        <authorList>
            <person name="Hua X."/>
            <person name="Yu Y."/>
        </authorList>
    </citation>
    <scope>NUCLEOTIDE SEQUENCE [LARGE SCALE GENOMIC DNA]</scope>
    <source>
        <strain evidence="2 3">XH647</strain>
    </source>
</reference>
<dbReference type="InterPro" id="IPR042095">
    <property type="entry name" value="SUMF_sf"/>
</dbReference>
<proteinExistence type="predicted"/>
<comment type="caution">
    <text evidence="2">The sequence shown here is derived from an EMBL/GenBank/DDBJ whole genome shotgun (WGS) entry which is preliminary data.</text>
</comment>
<dbReference type="InterPro" id="IPR051043">
    <property type="entry name" value="Sulfatase_Mod_Factor_Kinase"/>
</dbReference>
<evidence type="ECO:0000259" key="1">
    <source>
        <dbReference type="Pfam" id="PF03781"/>
    </source>
</evidence>
<dbReference type="InterPro" id="IPR005532">
    <property type="entry name" value="SUMF_dom"/>
</dbReference>
<evidence type="ECO:0000313" key="2">
    <source>
        <dbReference type="EMBL" id="OIG67494.1"/>
    </source>
</evidence>
<dbReference type="Gene3D" id="3.90.1580.10">
    <property type="entry name" value="paralog of FGE (formylglycine-generating enzyme)"/>
    <property type="match status" value="1"/>
</dbReference>
<dbReference type="PROSITE" id="PS51257">
    <property type="entry name" value="PROKAR_LIPOPROTEIN"/>
    <property type="match status" value="1"/>
</dbReference>
<gene>
    <name evidence="2" type="ORF">A7M90_08875</name>
</gene>
<organism evidence="2 3">
    <name type="scientific">Acinetobacter baumannii</name>
    <dbReference type="NCBI Taxonomy" id="470"/>
    <lineage>
        <taxon>Bacteria</taxon>
        <taxon>Pseudomonadati</taxon>
        <taxon>Pseudomonadota</taxon>
        <taxon>Gammaproteobacteria</taxon>
        <taxon>Moraxellales</taxon>
        <taxon>Moraxellaceae</taxon>
        <taxon>Acinetobacter</taxon>
        <taxon>Acinetobacter calcoaceticus/baumannii complex</taxon>
    </lineage>
</organism>
<dbReference type="SUPFAM" id="SSF56436">
    <property type="entry name" value="C-type lectin-like"/>
    <property type="match status" value="1"/>
</dbReference>
<accession>A0A1S2FV57</accession>
<dbReference type="EMBL" id="LYKI01000067">
    <property type="protein sequence ID" value="OIG67494.1"/>
    <property type="molecule type" value="Genomic_DNA"/>
</dbReference>
<protein>
    <submittedName>
        <fullName evidence="2">Sulfatase-modifying factor</fullName>
    </submittedName>
</protein>
<feature type="domain" description="Sulfatase-modifying factor enzyme-like" evidence="1">
    <location>
        <begin position="52"/>
        <end position="320"/>
    </location>
</feature>
<dbReference type="Pfam" id="PF03781">
    <property type="entry name" value="FGE-sulfatase"/>
    <property type="match status" value="1"/>
</dbReference>
<sequence>MKQIMMLSSFLLLCACQKTTPQLEQTTLPDLGSKAKCNSYSGLPSGWPKNKEAGMVKLPQGKIVLGTPQGYEDERPLNLQATSVPAFLIDATEVTNAQFQEFVKQTGYITDAEKQGGAAMFVQPEHPVEELQWWKFEKGANWKHPWGLNNSKQPAPHEPVRMVTWNDAYAYANWLGHDLPTELEWEYAAKGFQQNSDIGPTHEGHIVANFWQGEFPYKNIQEDGFKDVAPVGCFSKNPFGLYDLIGNVWEWTQTPYTGPRDHHMGDPSKYRQSHEQILQYTIKGGSYLCATNYCARYRAAARHPQELDLATSHVGFRTVKRF</sequence>
<dbReference type="InterPro" id="IPR016187">
    <property type="entry name" value="CTDL_fold"/>
</dbReference>